<dbReference type="InterPro" id="IPR005645">
    <property type="entry name" value="FSH-like_dom"/>
</dbReference>
<evidence type="ECO:0000256" key="2">
    <source>
        <dbReference type="ARBA" id="ARBA00022801"/>
    </source>
</evidence>
<dbReference type="AlphaFoldDB" id="C1GG91"/>
<feature type="region of interest" description="Disordered" evidence="3">
    <location>
        <begin position="69"/>
        <end position="115"/>
    </location>
</feature>
<evidence type="ECO:0000256" key="1">
    <source>
        <dbReference type="ARBA" id="ARBA00005863"/>
    </source>
</evidence>
<gene>
    <name evidence="5" type="ORF">PADG_06328</name>
</gene>
<dbReference type="VEuPathDB" id="FungiDB:PADG_06328"/>
<dbReference type="eggNOG" id="KOG2551">
    <property type="taxonomic scope" value="Eukaryota"/>
</dbReference>
<dbReference type="InterPro" id="IPR050593">
    <property type="entry name" value="LovG"/>
</dbReference>
<dbReference type="Gene3D" id="3.40.50.1820">
    <property type="entry name" value="alpha/beta hydrolase"/>
    <property type="match status" value="1"/>
</dbReference>
<dbReference type="STRING" id="502780.C1GG91"/>
<protein>
    <recommendedName>
        <fullName evidence="4">Serine hydrolase domain-containing protein</fullName>
    </recommendedName>
</protein>
<feature type="domain" description="Serine hydrolase" evidence="4">
    <location>
        <begin position="7"/>
        <end position="272"/>
    </location>
</feature>
<sequence>MSRSPLPSILCLHGSGTSAAIFEVQTARVRRELQNRFSFVFLDAPFETNPGPGVLPVFADAAPYFTWLDPSASSPPPRSLDRRDGAGGDEDGSLLSTRDNACRRGHTKLMPPRTAELLEKTIREQIKRDGRGFAGVMGFSMGGRLAAGLLLDQQLRLLEQQQTNGHGNENGTSGDHLSSAVDRDELFKFAVFICGTSPPITRLHDLLDHENVYGKGDKITLPQIDIPTLHILGLQDPWFRQGELLATTHCTPDKRTIHRLDMGHHLPTQKQDNMLLVEGILEMAKQVGV</sequence>
<name>C1GG91_PARBD</name>
<keyword evidence="6" id="KW-1185">Reference proteome</keyword>
<dbReference type="OrthoDB" id="414698at2759"/>
<evidence type="ECO:0000256" key="3">
    <source>
        <dbReference type="SAM" id="MobiDB-lite"/>
    </source>
</evidence>
<dbReference type="OMA" id="PYSCWVS"/>
<dbReference type="SUPFAM" id="SSF53474">
    <property type="entry name" value="alpha/beta-Hydrolases"/>
    <property type="match status" value="1"/>
</dbReference>
<dbReference type="InterPro" id="IPR029058">
    <property type="entry name" value="AB_hydrolase_fold"/>
</dbReference>
<dbReference type="EMBL" id="KN275964">
    <property type="protein sequence ID" value="EEH50249.2"/>
    <property type="molecule type" value="Genomic_DNA"/>
</dbReference>
<dbReference type="KEGG" id="pbn:PADG_06328"/>
<evidence type="ECO:0000313" key="5">
    <source>
        <dbReference type="EMBL" id="EEH50249.2"/>
    </source>
</evidence>
<evidence type="ECO:0000313" key="6">
    <source>
        <dbReference type="Proteomes" id="UP000001628"/>
    </source>
</evidence>
<proteinExistence type="inferred from homology"/>
<reference evidence="5 6" key="1">
    <citation type="journal article" date="2011" name="PLoS Genet.">
        <title>Comparative genomic analysis of human fungal pathogens causing paracoccidioidomycosis.</title>
        <authorList>
            <person name="Desjardins C.A."/>
            <person name="Champion M.D."/>
            <person name="Holder J.W."/>
            <person name="Muszewska A."/>
            <person name="Goldberg J."/>
            <person name="Bailao A.M."/>
            <person name="Brigido M.M."/>
            <person name="Ferreira M.E."/>
            <person name="Garcia A.M."/>
            <person name="Grynberg M."/>
            <person name="Gujja S."/>
            <person name="Heiman D.I."/>
            <person name="Henn M.R."/>
            <person name="Kodira C.D."/>
            <person name="Leon-Narvaez H."/>
            <person name="Longo L.V."/>
            <person name="Ma L.J."/>
            <person name="Malavazi I."/>
            <person name="Matsuo A.L."/>
            <person name="Morais F.V."/>
            <person name="Pereira M."/>
            <person name="Rodriguez-Brito S."/>
            <person name="Sakthikumar S."/>
            <person name="Salem-Izacc S.M."/>
            <person name="Sykes S.M."/>
            <person name="Teixeira M.M."/>
            <person name="Vallejo M.C."/>
            <person name="Walter M.E."/>
            <person name="Yandava C."/>
            <person name="Young S."/>
            <person name="Zeng Q."/>
            <person name="Zucker J."/>
            <person name="Felipe M.S."/>
            <person name="Goldman G.H."/>
            <person name="Haas B.J."/>
            <person name="McEwen J.G."/>
            <person name="Nino-Vega G."/>
            <person name="Puccia R."/>
            <person name="San-Blas G."/>
            <person name="Soares C.M."/>
            <person name="Birren B.W."/>
            <person name="Cuomo C.A."/>
        </authorList>
    </citation>
    <scope>NUCLEOTIDE SEQUENCE [LARGE SCALE GENOMIC DNA]</scope>
    <source>
        <strain evidence="5 6">Pb18</strain>
    </source>
</reference>
<keyword evidence="2" id="KW-0378">Hydrolase</keyword>
<dbReference type="RefSeq" id="XP_010761692.1">
    <property type="nucleotide sequence ID" value="XM_010763390.1"/>
</dbReference>
<comment type="similarity">
    <text evidence="1">Belongs to the LovG family.</text>
</comment>
<dbReference type="GO" id="GO:0005634">
    <property type="term" value="C:nucleus"/>
    <property type="evidence" value="ECO:0007669"/>
    <property type="project" value="TreeGrafter"/>
</dbReference>
<dbReference type="Pfam" id="PF03959">
    <property type="entry name" value="FSH1"/>
    <property type="match status" value="1"/>
</dbReference>
<evidence type="ECO:0000259" key="4">
    <source>
        <dbReference type="Pfam" id="PF03959"/>
    </source>
</evidence>
<dbReference type="Proteomes" id="UP000001628">
    <property type="component" value="Unassembled WGS sequence"/>
</dbReference>
<dbReference type="GeneID" id="22585079"/>
<accession>C1GG91</accession>
<dbReference type="GO" id="GO:0005737">
    <property type="term" value="C:cytoplasm"/>
    <property type="evidence" value="ECO:0007669"/>
    <property type="project" value="TreeGrafter"/>
</dbReference>
<dbReference type="PANTHER" id="PTHR48070:SF3">
    <property type="entry name" value="ESTERASE DBAE-RELATED"/>
    <property type="match status" value="1"/>
</dbReference>
<dbReference type="GO" id="GO:0044550">
    <property type="term" value="P:secondary metabolite biosynthetic process"/>
    <property type="evidence" value="ECO:0007669"/>
    <property type="project" value="TreeGrafter"/>
</dbReference>
<dbReference type="InParanoid" id="C1GG91"/>
<organism evidence="5 6">
    <name type="scientific">Paracoccidioides brasiliensis (strain Pb18)</name>
    <dbReference type="NCBI Taxonomy" id="502780"/>
    <lineage>
        <taxon>Eukaryota</taxon>
        <taxon>Fungi</taxon>
        <taxon>Dikarya</taxon>
        <taxon>Ascomycota</taxon>
        <taxon>Pezizomycotina</taxon>
        <taxon>Eurotiomycetes</taxon>
        <taxon>Eurotiomycetidae</taxon>
        <taxon>Onygenales</taxon>
        <taxon>Ajellomycetaceae</taxon>
        <taxon>Paracoccidioides</taxon>
    </lineage>
</organism>
<dbReference type="PANTHER" id="PTHR48070">
    <property type="entry name" value="ESTERASE OVCA2"/>
    <property type="match status" value="1"/>
</dbReference>
<dbReference type="HOGENOM" id="CLU_051938_0_2_1"/>
<dbReference type="GO" id="GO:0016787">
    <property type="term" value="F:hydrolase activity"/>
    <property type="evidence" value="ECO:0007669"/>
    <property type="project" value="UniProtKB-KW"/>
</dbReference>